<organism evidence="1 2">
    <name type="scientific">Nostoc sphaeroides CCNUC1</name>
    <dbReference type="NCBI Taxonomy" id="2653204"/>
    <lineage>
        <taxon>Bacteria</taxon>
        <taxon>Bacillati</taxon>
        <taxon>Cyanobacteriota</taxon>
        <taxon>Cyanophyceae</taxon>
        <taxon>Nostocales</taxon>
        <taxon>Nostocaceae</taxon>
        <taxon>Nostoc</taxon>
    </lineage>
</organism>
<evidence type="ECO:0000313" key="1">
    <source>
        <dbReference type="EMBL" id="QFS46962.1"/>
    </source>
</evidence>
<protein>
    <submittedName>
        <fullName evidence="1">Uncharacterized protein</fullName>
    </submittedName>
</protein>
<accession>A0A5P8W2S8</accession>
<keyword evidence="2" id="KW-1185">Reference proteome</keyword>
<dbReference type="AlphaFoldDB" id="A0A5P8W2S8"/>
<dbReference type="Proteomes" id="UP000326678">
    <property type="component" value="Chromosome Gxm1"/>
</dbReference>
<name>A0A5P8W2S8_9NOSO</name>
<dbReference type="KEGG" id="nsh:GXM_04443"/>
<sequence length="61" mass="7039">MMVLQRVFLFWSGLTQKLPKSLIYRTAKTPRTPRIRRACVSPIGERLEAILSIQNLKQIGI</sequence>
<reference evidence="1 2" key="1">
    <citation type="submission" date="2019-10" db="EMBL/GenBank/DDBJ databases">
        <title>Genomic and transcriptomic insights into the perfect genentic adaptation of a filamentous nitrogen-fixing cyanobacterium to rice fields.</title>
        <authorList>
            <person name="Chen Z."/>
        </authorList>
    </citation>
    <scope>NUCLEOTIDE SEQUENCE [LARGE SCALE GENOMIC DNA]</scope>
    <source>
        <strain evidence="1">CCNUC1</strain>
    </source>
</reference>
<dbReference type="EMBL" id="CP045226">
    <property type="protein sequence ID" value="QFS46962.1"/>
    <property type="molecule type" value="Genomic_DNA"/>
</dbReference>
<evidence type="ECO:0000313" key="2">
    <source>
        <dbReference type="Proteomes" id="UP000326678"/>
    </source>
</evidence>
<gene>
    <name evidence="1" type="ORF">GXM_04443</name>
</gene>
<proteinExistence type="predicted"/>